<feature type="compositionally biased region" description="Low complexity" evidence="1">
    <location>
        <begin position="21"/>
        <end position="32"/>
    </location>
</feature>
<keyword evidence="2" id="KW-0472">Membrane</keyword>
<dbReference type="Pfam" id="PF04578">
    <property type="entry name" value="DUF594"/>
    <property type="match status" value="1"/>
</dbReference>
<feature type="region of interest" description="Disordered" evidence="1">
    <location>
        <begin position="1"/>
        <end position="35"/>
    </location>
</feature>
<feature type="transmembrane region" description="Helical" evidence="2">
    <location>
        <begin position="80"/>
        <end position="98"/>
    </location>
</feature>
<organism evidence="4">
    <name type="scientific">Panicum hallii</name>
    <dbReference type="NCBI Taxonomy" id="206008"/>
    <lineage>
        <taxon>Eukaryota</taxon>
        <taxon>Viridiplantae</taxon>
        <taxon>Streptophyta</taxon>
        <taxon>Embryophyta</taxon>
        <taxon>Tracheophyta</taxon>
        <taxon>Spermatophyta</taxon>
        <taxon>Magnoliopsida</taxon>
        <taxon>Liliopsida</taxon>
        <taxon>Poales</taxon>
        <taxon>Poaceae</taxon>
        <taxon>PACMAD clade</taxon>
        <taxon>Panicoideae</taxon>
        <taxon>Panicodae</taxon>
        <taxon>Paniceae</taxon>
        <taxon>Panicinae</taxon>
        <taxon>Panicum</taxon>
        <taxon>Panicum sect. Panicum</taxon>
    </lineage>
</organism>
<reference evidence="4" key="1">
    <citation type="submission" date="2018-04" db="EMBL/GenBank/DDBJ databases">
        <title>WGS assembly of Panicum hallii.</title>
        <authorList>
            <person name="Lovell J."/>
            <person name="Jenkins J."/>
            <person name="Lowry D."/>
            <person name="Mamidi S."/>
            <person name="Sreedasyam A."/>
            <person name="Weng X."/>
            <person name="Barry K."/>
            <person name="Bonette J."/>
            <person name="Campitelli B."/>
            <person name="Daum C."/>
            <person name="Gordon S."/>
            <person name="Gould B."/>
            <person name="Lipzen A."/>
            <person name="Macqueen A."/>
            <person name="Palacio-Mejia J."/>
            <person name="Plott C."/>
            <person name="Shakirov E."/>
            <person name="Shu S."/>
            <person name="Yoshinaga Y."/>
            <person name="Zane M."/>
            <person name="Rokhsar D."/>
            <person name="Grimwood J."/>
            <person name="Schmutz J."/>
            <person name="Juenger T."/>
        </authorList>
    </citation>
    <scope>NUCLEOTIDE SEQUENCE [LARGE SCALE GENOMIC DNA]</scope>
    <source>
        <strain evidence="4">FIL2</strain>
    </source>
</reference>
<keyword evidence="2" id="KW-0812">Transmembrane</keyword>
<feature type="compositionally biased region" description="Basic residues" evidence="1">
    <location>
        <begin position="919"/>
        <end position="930"/>
    </location>
</feature>
<accession>A0A2S3HLD1</accession>
<dbReference type="InterPro" id="IPR007658">
    <property type="entry name" value="DUF594"/>
</dbReference>
<feature type="domain" description="DUF4220" evidence="3">
    <location>
        <begin position="115"/>
        <end position="461"/>
    </location>
</feature>
<evidence type="ECO:0000256" key="1">
    <source>
        <dbReference type="SAM" id="MobiDB-lite"/>
    </source>
</evidence>
<dbReference type="Pfam" id="PF13968">
    <property type="entry name" value="DUF4220"/>
    <property type="match status" value="1"/>
</dbReference>
<feature type="compositionally biased region" description="Basic residues" evidence="1">
    <location>
        <begin position="897"/>
        <end position="906"/>
    </location>
</feature>
<dbReference type="AlphaFoldDB" id="A0A2S3HLD1"/>
<feature type="compositionally biased region" description="Basic residues" evidence="1">
    <location>
        <begin position="1"/>
        <end position="11"/>
    </location>
</feature>
<dbReference type="Proteomes" id="UP000243499">
    <property type="component" value="Chromosome 4"/>
</dbReference>
<gene>
    <name evidence="4" type="ORF">PAHAL_4G307200</name>
</gene>
<feature type="region of interest" description="Disordered" evidence="1">
    <location>
        <begin position="514"/>
        <end position="535"/>
    </location>
</feature>
<dbReference type="PANTHER" id="PTHR31325">
    <property type="entry name" value="OS01G0798800 PROTEIN-RELATED"/>
    <property type="match status" value="1"/>
</dbReference>
<proteinExistence type="predicted"/>
<evidence type="ECO:0000259" key="3">
    <source>
        <dbReference type="Pfam" id="PF13968"/>
    </source>
</evidence>
<feature type="region of interest" description="Disordered" evidence="1">
    <location>
        <begin position="897"/>
        <end position="940"/>
    </location>
</feature>
<dbReference type="Gramene" id="PAN25505">
    <property type="protein sequence ID" value="PAN25505"/>
    <property type="gene ID" value="PAHAL_4G307200"/>
</dbReference>
<feature type="compositionally biased region" description="Low complexity" evidence="1">
    <location>
        <begin position="514"/>
        <end position="528"/>
    </location>
</feature>
<sequence length="940" mass="104302">MSSKSMRRRVLRAATQPLAYSSGPSSSPRSFPAGDQYRPAPASDHKVLLFALCSLVFLLVPQLILISIKRLQKQQGELHGAEIIAAGVVVLQFLQFILHRLRFRRSHWLVQWGAWAAYYLPVPLAALAVGMMLRLRQPFWPAAILFAAGQSDTMAAYSLDDDSQNMRRFAKRTLYLAYLIVALMQQVAPSELYPLLAASFLVLFVHLKVVGTASIPSGDICMVAAEGGTTGAPSTSRAPGAVVAVGSLESRWSAVSGSTTYEDILGLIDYSAKWKDLCLSSAFFLQLLKRYHTPHQRIDTSSAVNIVFKELLAGEKSRDYARALELVKVQLSLMYDHFFSVHGSPSSASYKLYWDHWVFKIGFLMHALSSVYPKAVSQRAEQHGTFAVGVIYLLVLLELCQLAHYLTSDRFVVSYLCDRVRVLSSRRSSRSKPRHMVVLDALLETRDTSWQNTLGQYSLLEDFDCASLGQRLMGRLHLHGRPQRGTHASPVTLSMDEVKGWILGKVLASELSGSSSSTASASETTSPSQRRTKLPRQLSWALSQETETHTILTWHIATWLCAMRDVNEVLPSSDYMAATKLSSYCAYLVAFHPEFLPGHRAAAARIFDEAAREAEHHLKGEKSSYGRYTRFMSSWEQNKLFPQGVLKRGAMLARQLTGMDKSGSSDCWTVMADFWADMLLHLALSGSATAHIEHLAKGGQFVTHLWALVSNAGMQQQDSTLIKRKRIDSNVVKNKQASTKVKKRFLSSTAWDHVAASNFHSSAKMQFTLPTSRPATNLTCASQEYSTLENPFEELITTPVPATVTASGSATCKNRKLPLKPNVTLVENEDLRISFRVKNQYKSFKEISFSTNNCLACSAGNPPSTVSPSLVKNMGATFCNMNAYEVFDEALLAKKKTTKRAVKKPTKKDSTEVTSSSKVKVKYSSKCRKAKQPEQDDAPN</sequence>
<evidence type="ECO:0000256" key="2">
    <source>
        <dbReference type="SAM" id="Phobius"/>
    </source>
</evidence>
<dbReference type="InterPro" id="IPR025315">
    <property type="entry name" value="DUF4220"/>
</dbReference>
<feature type="transmembrane region" description="Helical" evidence="2">
    <location>
        <begin position="47"/>
        <end position="68"/>
    </location>
</feature>
<evidence type="ECO:0000313" key="4">
    <source>
        <dbReference type="EMBL" id="PAN25505.1"/>
    </source>
</evidence>
<feature type="transmembrane region" description="Helical" evidence="2">
    <location>
        <begin position="110"/>
        <end position="133"/>
    </location>
</feature>
<name>A0A2S3HLD1_9POAL</name>
<keyword evidence="2" id="KW-1133">Transmembrane helix</keyword>
<protein>
    <recommendedName>
        <fullName evidence="3">DUF4220 domain-containing protein</fullName>
    </recommendedName>
</protein>
<dbReference type="EMBL" id="CM008049">
    <property type="protein sequence ID" value="PAN25505.1"/>
    <property type="molecule type" value="Genomic_DNA"/>
</dbReference>